<accession>L5K9Y5</accession>
<evidence type="ECO:0000313" key="3">
    <source>
        <dbReference type="Proteomes" id="UP000010552"/>
    </source>
</evidence>
<evidence type="ECO:0000313" key="2">
    <source>
        <dbReference type="EMBL" id="ELK08177.1"/>
    </source>
</evidence>
<protein>
    <submittedName>
        <fullName evidence="2">Uncharacterized protein</fullName>
    </submittedName>
</protein>
<name>L5K9Y5_PTEAL</name>
<dbReference type="AlphaFoldDB" id="L5K9Y5"/>
<keyword evidence="3" id="KW-1185">Reference proteome</keyword>
<organism evidence="2 3">
    <name type="scientific">Pteropus alecto</name>
    <name type="common">Black flying fox</name>
    <dbReference type="NCBI Taxonomy" id="9402"/>
    <lineage>
        <taxon>Eukaryota</taxon>
        <taxon>Metazoa</taxon>
        <taxon>Chordata</taxon>
        <taxon>Craniata</taxon>
        <taxon>Vertebrata</taxon>
        <taxon>Euteleostomi</taxon>
        <taxon>Mammalia</taxon>
        <taxon>Eutheria</taxon>
        <taxon>Laurasiatheria</taxon>
        <taxon>Chiroptera</taxon>
        <taxon>Yinpterochiroptera</taxon>
        <taxon>Pteropodoidea</taxon>
        <taxon>Pteropodidae</taxon>
        <taxon>Pteropodinae</taxon>
        <taxon>Pteropus</taxon>
    </lineage>
</organism>
<gene>
    <name evidence="2" type="ORF">PAL_GLEAN10006352</name>
</gene>
<feature type="compositionally biased region" description="Basic and acidic residues" evidence="1">
    <location>
        <begin position="77"/>
        <end position="95"/>
    </location>
</feature>
<reference evidence="3" key="1">
    <citation type="journal article" date="2013" name="Science">
        <title>Comparative analysis of bat genomes provides insight into the evolution of flight and immunity.</title>
        <authorList>
            <person name="Zhang G."/>
            <person name="Cowled C."/>
            <person name="Shi Z."/>
            <person name="Huang Z."/>
            <person name="Bishop-Lilly K.A."/>
            <person name="Fang X."/>
            <person name="Wynne J.W."/>
            <person name="Xiong Z."/>
            <person name="Baker M.L."/>
            <person name="Zhao W."/>
            <person name="Tachedjian M."/>
            <person name="Zhu Y."/>
            <person name="Zhou P."/>
            <person name="Jiang X."/>
            <person name="Ng J."/>
            <person name="Yang L."/>
            <person name="Wu L."/>
            <person name="Xiao J."/>
            <person name="Feng Y."/>
            <person name="Chen Y."/>
            <person name="Sun X."/>
            <person name="Zhang Y."/>
            <person name="Marsh G.A."/>
            <person name="Crameri G."/>
            <person name="Broder C.C."/>
            <person name="Frey K.G."/>
            <person name="Wang L.F."/>
            <person name="Wang J."/>
        </authorList>
    </citation>
    <scope>NUCLEOTIDE SEQUENCE [LARGE SCALE GENOMIC DNA]</scope>
</reference>
<dbReference type="EMBL" id="KB030913">
    <property type="protein sequence ID" value="ELK08177.1"/>
    <property type="molecule type" value="Genomic_DNA"/>
</dbReference>
<dbReference type="Proteomes" id="UP000010552">
    <property type="component" value="Unassembled WGS sequence"/>
</dbReference>
<evidence type="ECO:0000256" key="1">
    <source>
        <dbReference type="SAM" id="MobiDB-lite"/>
    </source>
</evidence>
<dbReference type="InParanoid" id="L5K9Y5"/>
<sequence length="125" mass="13596">MTPVDDISITMYPEEPLPAVSAEPWACPRRRAGRQGRGLRARNGARTVSEVPVPLAAACVVLPGMLLSRNQMGGDSQKTRETEKALDAEGAERVREDSWVSLPRHTFRGCRVCRLPPAPSVCTAT</sequence>
<proteinExistence type="predicted"/>
<feature type="region of interest" description="Disordered" evidence="1">
    <location>
        <begin position="70"/>
        <end position="95"/>
    </location>
</feature>